<feature type="compositionally biased region" description="Pro residues" evidence="2">
    <location>
        <begin position="156"/>
        <end position="166"/>
    </location>
</feature>
<evidence type="ECO:0000259" key="3">
    <source>
        <dbReference type="PROSITE" id="PS50102"/>
    </source>
</evidence>
<accession>A0A9P1GAT7</accession>
<name>A0A9P1GAT7_9DINO</name>
<reference evidence="4" key="1">
    <citation type="submission" date="2022-10" db="EMBL/GenBank/DDBJ databases">
        <authorList>
            <person name="Chen Y."/>
            <person name="Dougan E. K."/>
            <person name="Chan C."/>
            <person name="Rhodes N."/>
            <person name="Thang M."/>
        </authorList>
    </citation>
    <scope>NUCLEOTIDE SEQUENCE</scope>
</reference>
<sequence>MQDEKPPHRVFVKHLYMSTTEHDMVEQMNYLNATEGLYNVYLVKRGQYDGNKSINAFLSYQTEDQCRAAIEILNGSYLNGLAKYPLEVDFAVPRKTGRRYYAQPPEQLEHTAEFAEGNWQQHHPQSQDDEQNQMDNKEPDLRQPQTPPKASEKTPPMAPAMPPMHHLPPRLPLPPLPPVPPLAPPRYPLMVPHGYPVPPPMLPMGYMFPPPPPVWVPPPWAIPEDWSGSAKSKAMGSKVPKAEPEGDSGEGDEELQTWLQDNLKDKVWDDGYGSVEAAESYMLEKTIKDKKQKADKTKDKKKDAKEKSEKKAAKDKDKDKDQKKKASRSRSRSKTKKEKKTK</sequence>
<dbReference type="InterPro" id="IPR035979">
    <property type="entry name" value="RBD_domain_sf"/>
</dbReference>
<feature type="domain" description="RRM" evidence="3">
    <location>
        <begin position="8"/>
        <end position="93"/>
    </location>
</feature>
<feature type="region of interest" description="Disordered" evidence="2">
    <location>
        <begin position="118"/>
        <end position="166"/>
    </location>
</feature>
<dbReference type="PROSITE" id="PS50102">
    <property type="entry name" value="RRM"/>
    <property type="match status" value="1"/>
</dbReference>
<protein>
    <recommendedName>
        <fullName evidence="3">RRM domain-containing protein</fullName>
    </recommendedName>
</protein>
<dbReference type="AlphaFoldDB" id="A0A9P1GAT7"/>
<feature type="region of interest" description="Disordered" evidence="2">
    <location>
        <begin position="281"/>
        <end position="342"/>
    </location>
</feature>
<comment type="caution">
    <text evidence="4">The sequence shown here is derived from an EMBL/GenBank/DDBJ whole genome shotgun (WGS) entry which is preliminary data.</text>
</comment>
<reference evidence="5 6" key="2">
    <citation type="submission" date="2024-05" db="EMBL/GenBank/DDBJ databases">
        <authorList>
            <person name="Chen Y."/>
            <person name="Shah S."/>
            <person name="Dougan E. K."/>
            <person name="Thang M."/>
            <person name="Chan C."/>
        </authorList>
    </citation>
    <scope>NUCLEOTIDE SEQUENCE [LARGE SCALE GENOMIC DNA]</scope>
</reference>
<dbReference type="EMBL" id="CAMXCT020003840">
    <property type="protein sequence ID" value="CAL1159895.1"/>
    <property type="molecule type" value="Genomic_DNA"/>
</dbReference>
<feature type="compositionally biased region" description="Acidic residues" evidence="2">
    <location>
        <begin position="245"/>
        <end position="255"/>
    </location>
</feature>
<dbReference type="SUPFAM" id="SSF54928">
    <property type="entry name" value="RNA-binding domain, RBD"/>
    <property type="match status" value="1"/>
</dbReference>
<dbReference type="Proteomes" id="UP001152797">
    <property type="component" value="Unassembled WGS sequence"/>
</dbReference>
<dbReference type="EMBL" id="CAMXCT030003840">
    <property type="protein sequence ID" value="CAL4793832.1"/>
    <property type="molecule type" value="Genomic_DNA"/>
</dbReference>
<dbReference type="CDD" id="cd00590">
    <property type="entry name" value="RRM_SF"/>
    <property type="match status" value="1"/>
</dbReference>
<feature type="compositionally biased region" description="Basic residues" evidence="2">
    <location>
        <begin position="325"/>
        <end position="342"/>
    </location>
</feature>
<evidence type="ECO:0000313" key="4">
    <source>
        <dbReference type="EMBL" id="CAI4006520.1"/>
    </source>
</evidence>
<feature type="compositionally biased region" description="Basic and acidic residues" evidence="2">
    <location>
        <begin position="285"/>
        <end position="324"/>
    </location>
</feature>
<keyword evidence="6" id="KW-1185">Reference proteome</keyword>
<keyword evidence="1" id="KW-0694">RNA-binding</keyword>
<feature type="region of interest" description="Disordered" evidence="2">
    <location>
        <begin position="225"/>
        <end position="258"/>
    </location>
</feature>
<evidence type="ECO:0000256" key="1">
    <source>
        <dbReference type="PROSITE-ProRule" id="PRU00176"/>
    </source>
</evidence>
<dbReference type="InterPro" id="IPR000504">
    <property type="entry name" value="RRM_dom"/>
</dbReference>
<dbReference type="EMBL" id="CAMXCT010003840">
    <property type="protein sequence ID" value="CAI4006520.1"/>
    <property type="molecule type" value="Genomic_DNA"/>
</dbReference>
<evidence type="ECO:0000313" key="6">
    <source>
        <dbReference type="Proteomes" id="UP001152797"/>
    </source>
</evidence>
<evidence type="ECO:0000313" key="5">
    <source>
        <dbReference type="EMBL" id="CAL4793832.1"/>
    </source>
</evidence>
<dbReference type="Gene3D" id="3.30.70.330">
    <property type="match status" value="1"/>
</dbReference>
<feature type="compositionally biased region" description="Low complexity" evidence="2">
    <location>
        <begin position="227"/>
        <end position="238"/>
    </location>
</feature>
<dbReference type="GO" id="GO:0003723">
    <property type="term" value="F:RNA binding"/>
    <property type="evidence" value="ECO:0007669"/>
    <property type="project" value="UniProtKB-UniRule"/>
</dbReference>
<dbReference type="InterPro" id="IPR012677">
    <property type="entry name" value="Nucleotide-bd_a/b_plait_sf"/>
</dbReference>
<gene>
    <name evidence="4" type="ORF">C1SCF055_LOCUS32152</name>
</gene>
<evidence type="ECO:0000256" key="2">
    <source>
        <dbReference type="SAM" id="MobiDB-lite"/>
    </source>
</evidence>
<proteinExistence type="predicted"/>
<organism evidence="4">
    <name type="scientific">Cladocopium goreaui</name>
    <dbReference type="NCBI Taxonomy" id="2562237"/>
    <lineage>
        <taxon>Eukaryota</taxon>
        <taxon>Sar</taxon>
        <taxon>Alveolata</taxon>
        <taxon>Dinophyceae</taxon>
        <taxon>Suessiales</taxon>
        <taxon>Symbiodiniaceae</taxon>
        <taxon>Cladocopium</taxon>
    </lineage>
</organism>